<comment type="caution">
    <text evidence="1">The sequence shown here is derived from an EMBL/GenBank/DDBJ whole genome shotgun (WGS) entry which is preliminary data.</text>
</comment>
<gene>
    <name evidence="1" type="ORF">DY245_32395</name>
</gene>
<dbReference type="AlphaFoldDB" id="A0A371PW40"/>
<accession>A0A371PW40</accession>
<reference evidence="1 2" key="1">
    <citation type="submission" date="2018-08" db="EMBL/GenBank/DDBJ databases">
        <title>Streptomyces NEAU-D10 sp. nov., a novel Actinomycete isolated from soil.</title>
        <authorList>
            <person name="Jin L."/>
        </authorList>
    </citation>
    <scope>NUCLEOTIDE SEQUENCE [LARGE SCALE GENOMIC DNA]</scope>
    <source>
        <strain evidence="1 2">NEAU-D10</strain>
    </source>
</reference>
<proteinExistence type="predicted"/>
<dbReference type="Proteomes" id="UP000262477">
    <property type="component" value="Unassembled WGS sequence"/>
</dbReference>
<keyword evidence="2" id="KW-1185">Reference proteome</keyword>
<dbReference type="RefSeq" id="WP_128510738.1">
    <property type="nucleotide sequence ID" value="NZ_QUAC01000247.1"/>
</dbReference>
<organism evidence="1 2">
    <name type="scientific">Streptomyces inhibens</name>
    <dbReference type="NCBI Taxonomy" id="2293571"/>
    <lineage>
        <taxon>Bacteria</taxon>
        <taxon>Bacillati</taxon>
        <taxon>Actinomycetota</taxon>
        <taxon>Actinomycetes</taxon>
        <taxon>Kitasatosporales</taxon>
        <taxon>Streptomycetaceae</taxon>
        <taxon>Streptomyces</taxon>
    </lineage>
</organism>
<dbReference type="OrthoDB" id="5504890at2"/>
<name>A0A371PW40_STRIH</name>
<sequence length="170" mass="18863">MHRDKLGIYLNDHLAGATFGIGLAQRIAHQHRHSARSADLQRICDEIAQDRQSLLEVMDALGVPARRYKVYGGWAAERLGRLKPNGVLYRRSGLSTLIELETLRLGVEGKTLIWRTLLVVAAGEPRLDESRLHNLLDRARGQIDTLETLRLTAAEAVFSPRAGSVPPDSP</sequence>
<protein>
    <submittedName>
        <fullName evidence="1">Uncharacterized protein</fullName>
    </submittedName>
</protein>
<dbReference type="EMBL" id="QUAC01000247">
    <property type="protein sequence ID" value="REK86461.1"/>
    <property type="molecule type" value="Genomic_DNA"/>
</dbReference>
<evidence type="ECO:0000313" key="2">
    <source>
        <dbReference type="Proteomes" id="UP000262477"/>
    </source>
</evidence>
<evidence type="ECO:0000313" key="1">
    <source>
        <dbReference type="EMBL" id="REK86461.1"/>
    </source>
</evidence>